<reference evidence="1 2" key="1">
    <citation type="journal article" date="2011" name="Genome Biol.">
        <title>Comparative genome sequence analysis underscores mycoparasitism as the ancestral life style of Trichoderma.</title>
        <authorList>
            <person name="Kubicek C.P."/>
            <person name="Herrera-Estrella A."/>
            <person name="Seidl-Seiboth V."/>
            <person name="Martinez D.A."/>
            <person name="Druzhinina I.S."/>
            <person name="Thon M."/>
            <person name="Zeilinger S."/>
            <person name="Casas-Flores S."/>
            <person name="Horwitz B.A."/>
            <person name="Mukherjee P.K."/>
            <person name="Mukherjee M."/>
            <person name="Kredics L."/>
            <person name="Alcaraz L.D."/>
            <person name="Aerts A."/>
            <person name="Antal Z."/>
            <person name="Atanasova L."/>
            <person name="Cervantes-Badillo M.G."/>
            <person name="Challacombe J."/>
            <person name="Chertkov O."/>
            <person name="McCluskey K."/>
            <person name="Coulpier F."/>
            <person name="Deshpande N."/>
            <person name="von Doehren H."/>
            <person name="Ebbole D.J."/>
            <person name="Esquivel-Naranjo E.U."/>
            <person name="Fekete E."/>
            <person name="Flipphi M."/>
            <person name="Glaser F."/>
            <person name="Gomez-Rodriguez E.Y."/>
            <person name="Gruber S."/>
            <person name="Han C."/>
            <person name="Henrissat B."/>
            <person name="Hermosa R."/>
            <person name="Hernandez-Onate M."/>
            <person name="Karaffa L."/>
            <person name="Kosti I."/>
            <person name="Le Crom S."/>
            <person name="Lindquist E."/>
            <person name="Lucas S."/>
            <person name="Luebeck M."/>
            <person name="Luebeck P.S."/>
            <person name="Margeot A."/>
            <person name="Metz B."/>
            <person name="Misra M."/>
            <person name="Nevalainen H."/>
            <person name="Omann M."/>
            <person name="Packer N."/>
            <person name="Perrone G."/>
            <person name="Uresti-Rivera E.E."/>
            <person name="Salamov A."/>
            <person name="Schmoll M."/>
            <person name="Seiboth B."/>
            <person name="Shapiro H."/>
            <person name="Sukno S."/>
            <person name="Tamayo-Ramos J.A."/>
            <person name="Tisch D."/>
            <person name="Wiest A."/>
            <person name="Wilkinson H.H."/>
            <person name="Zhang M."/>
            <person name="Coutinho P.M."/>
            <person name="Kenerley C.M."/>
            <person name="Monte E."/>
            <person name="Baker S.E."/>
            <person name="Grigoriev I.V."/>
        </authorList>
    </citation>
    <scope>NUCLEOTIDE SEQUENCE [LARGE SCALE GENOMIC DNA]</scope>
    <source>
        <strain evidence="2">Gv29-8 / FGSC 10586</strain>
    </source>
</reference>
<sequence length="116" mass="13214">MRCHRTDGKAQQTATVGLYNRQMRGKACSARLLHLSADRPFIREVVDCTSRRVSMSATSEAPSRSLLSRWRLHIASLLSSELLLLVHRSEDGRGRQVEQTRPWLRLWTRVAGCVLT</sequence>
<dbReference type="AlphaFoldDB" id="G9N9E6"/>
<dbReference type="HOGENOM" id="CLU_2097210_0_0_1"/>
<evidence type="ECO:0000313" key="1">
    <source>
        <dbReference type="EMBL" id="EHK16566.1"/>
    </source>
</evidence>
<dbReference type="RefSeq" id="XP_013950769.1">
    <property type="nucleotide sequence ID" value="XM_014095294.1"/>
</dbReference>
<accession>G9N9E6</accession>
<dbReference type="EMBL" id="ABDF02000090">
    <property type="protein sequence ID" value="EHK16566.1"/>
    <property type="molecule type" value="Genomic_DNA"/>
</dbReference>
<comment type="caution">
    <text evidence="1">The sequence shown here is derived from an EMBL/GenBank/DDBJ whole genome shotgun (WGS) entry which is preliminary data.</text>
</comment>
<gene>
    <name evidence="1" type="ORF">TRIVIDRAFT_214459</name>
</gene>
<dbReference type="GeneID" id="25790814"/>
<proteinExistence type="predicted"/>
<name>G9N9E6_HYPVG</name>
<keyword evidence="2" id="KW-1185">Reference proteome</keyword>
<organism evidence="1 2">
    <name type="scientific">Hypocrea virens (strain Gv29-8 / FGSC 10586)</name>
    <name type="common">Gliocladium virens</name>
    <name type="synonym">Trichoderma virens</name>
    <dbReference type="NCBI Taxonomy" id="413071"/>
    <lineage>
        <taxon>Eukaryota</taxon>
        <taxon>Fungi</taxon>
        <taxon>Dikarya</taxon>
        <taxon>Ascomycota</taxon>
        <taxon>Pezizomycotina</taxon>
        <taxon>Sordariomycetes</taxon>
        <taxon>Hypocreomycetidae</taxon>
        <taxon>Hypocreales</taxon>
        <taxon>Hypocreaceae</taxon>
        <taxon>Trichoderma</taxon>
    </lineage>
</organism>
<dbReference type="InParanoid" id="G9N9E6"/>
<protein>
    <submittedName>
        <fullName evidence="1">Uncharacterized protein</fullName>
    </submittedName>
</protein>
<evidence type="ECO:0000313" key="2">
    <source>
        <dbReference type="Proteomes" id="UP000007115"/>
    </source>
</evidence>
<dbReference type="Proteomes" id="UP000007115">
    <property type="component" value="Unassembled WGS sequence"/>
</dbReference>
<dbReference type="VEuPathDB" id="FungiDB:TRIVIDRAFT_214459"/>